<evidence type="ECO:0008006" key="11">
    <source>
        <dbReference type="Google" id="ProtNLM"/>
    </source>
</evidence>
<keyword evidence="7" id="KW-1133">Transmembrane helix</keyword>
<proteinExistence type="inferred from homology"/>
<dbReference type="GO" id="GO:0016705">
    <property type="term" value="F:oxidoreductase activity, acting on paired donors, with incorporation or reduction of molecular oxygen"/>
    <property type="evidence" value="ECO:0007669"/>
    <property type="project" value="InterPro"/>
</dbReference>
<dbReference type="Pfam" id="PF00067">
    <property type="entry name" value="p450"/>
    <property type="match status" value="1"/>
</dbReference>
<keyword evidence="10" id="KW-1185">Reference proteome</keyword>
<dbReference type="Gene3D" id="1.10.630.10">
    <property type="entry name" value="Cytochrome P450"/>
    <property type="match status" value="1"/>
</dbReference>
<evidence type="ECO:0000313" key="10">
    <source>
        <dbReference type="Proteomes" id="UP001274830"/>
    </source>
</evidence>
<name>A0AAE0WX67_9PEZI</name>
<protein>
    <recommendedName>
        <fullName evidence="11">Cytochrome P450</fullName>
    </recommendedName>
</protein>
<feature type="chain" id="PRO_5044877101" description="Cytochrome P450" evidence="8">
    <location>
        <begin position="17"/>
        <end position="356"/>
    </location>
</feature>
<comment type="cofactor">
    <cofactor evidence="1">
        <name>heme</name>
        <dbReference type="ChEBI" id="CHEBI:30413"/>
    </cofactor>
</comment>
<dbReference type="SUPFAM" id="SSF48264">
    <property type="entry name" value="Cytochrome P450"/>
    <property type="match status" value="1"/>
</dbReference>
<keyword evidence="6" id="KW-0503">Monooxygenase</keyword>
<evidence type="ECO:0000256" key="3">
    <source>
        <dbReference type="ARBA" id="ARBA00022723"/>
    </source>
</evidence>
<keyword evidence="4" id="KW-0560">Oxidoreductase</keyword>
<keyword evidence="7" id="KW-0812">Transmembrane</keyword>
<keyword evidence="3" id="KW-0479">Metal-binding</keyword>
<dbReference type="Proteomes" id="UP001274830">
    <property type="component" value="Unassembled WGS sequence"/>
</dbReference>
<evidence type="ECO:0000256" key="7">
    <source>
        <dbReference type="SAM" id="Phobius"/>
    </source>
</evidence>
<evidence type="ECO:0000313" key="9">
    <source>
        <dbReference type="EMBL" id="KAK3679777.1"/>
    </source>
</evidence>
<dbReference type="EMBL" id="JAUTXT010000001">
    <property type="protein sequence ID" value="KAK3679777.1"/>
    <property type="molecule type" value="Genomic_DNA"/>
</dbReference>
<dbReference type="GO" id="GO:0020037">
    <property type="term" value="F:heme binding"/>
    <property type="evidence" value="ECO:0007669"/>
    <property type="project" value="InterPro"/>
</dbReference>
<keyword evidence="7" id="KW-0472">Membrane</keyword>
<feature type="signal peptide" evidence="8">
    <location>
        <begin position="1"/>
        <end position="16"/>
    </location>
</feature>
<feature type="transmembrane region" description="Helical" evidence="7">
    <location>
        <begin position="33"/>
        <end position="52"/>
    </location>
</feature>
<sequence>MALMTLLLTCSAGAASHVLYFHRFECHMHATKYLNVLLLVFVANVIVLTKAYNVSLVPAITTTTAPLLSYLTGLYASLMVYRLFLNPLNRYPGPYAARISSLWWSFQLGKSDGYLKLKDLHDGYGPIVRIGSSDLSIIDPDFMEPTFGLHALSSKSYWYDNDKPYSSMHTTRSRALHDKRRRVWAPAFSDKALRDYETTIDRYNETLVQRITDFHGGPVNVRKWFNLWSFDVMGQLAFGKDYGMLESGEKHAALGLLSEGMQPLALMLPTWMFRILTQIPFLGAGFQKFVKFCIQELSWRVENANVVAKGKDGRLDIMGWILKAYQDVDKPQRETLLQADTRLIIVAGYATVLMTR</sequence>
<keyword evidence="8" id="KW-0732">Signal</keyword>
<keyword evidence="5" id="KW-0408">Iron</keyword>
<comment type="similarity">
    <text evidence="2">Belongs to the cytochrome P450 family.</text>
</comment>
<accession>A0AAE0WX67</accession>
<reference evidence="9" key="1">
    <citation type="submission" date="2023-07" db="EMBL/GenBank/DDBJ databases">
        <title>Black Yeasts Isolated from many extreme environments.</title>
        <authorList>
            <person name="Coleine C."/>
            <person name="Stajich J.E."/>
            <person name="Selbmann L."/>
        </authorList>
    </citation>
    <scope>NUCLEOTIDE SEQUENCE</scope>
    <source>
        <strain evidence="9">CCFEE 5485</strain>
    </source>
</reference>
<feature type="transmembrane region" description="Helical" evidence="7">
    <location>
        <begin position="64"/>
        <end position="84"/>
    </location>
</feature>
<evidence type="ECO:0000256" key="2">
    <source>
        <dbReference type="ARBA" id="ARBA00010617"/>
    </source>
</evidence>
<evidence type="ECO:0000256" key="8">
    <source>
        <dbReference type="SAM" id="SignalP"/>
    </source>
</evidence>
<gene>
    <name evidence="9" type="ORF">LTR78_000153</name>
</gene>
<evidence type="ECO:0000256" key="5">
    <source>
        <dbReference type="ARBA" id="ARBA00023004"/>
    </source>
</evidence>
<dbReference type="GO" id="GO:0005506">
    <property type="term" value="F:iron ion binding"/>
    <property type="evidence" value="ECO:0007669"/>
    <property type="project" value="InterPro"/>
</dbReference>
<dbReference type="GO" id="GO:0004497">
    <property type="term" value="F:monooxygenase activity"/>
    <property type="evidence" value="ECO:0007669"/>
    <property type="project" value="UniProtKB-KW"/>
</dbReference>
<dbReference type="InterPro" id="IPR050121">
    <property type="entry name" value="Cytochrome_P450_monoxygenase"/>
</dbReference>
<evidence type="ECO:0000256" key="4">
    <source>
        <dbReference type="ARBA" id="ARBA00023002"/>
    </source>
</evidence>
<evidence type="ECO:0000256" key="6">
    <source>
        <dbReference type="ARBA" id="ARBA00023033"/>
    </source>
</evidence>
<evidence type="ECO:0000256" key="1">
    <source>
        <dbReference type="ARBA" id="ARBA00001971"/>
    </source>
</evidence>
<dbReference type="InterPro" id="IPR001128">
    <property type="entry name" value="Cyt_P450"/>
</dbReference>
<dbReference type="InterPro" id="IPR036396">
    <property type="entry name" value="Cyt_P450_sf"/>
</dbReference>
<dbReference type="PANTHER" id="PTHR24305:SF187">
    <property type="entry name" value="P450, PUTATIVE (EUROFUNG)-RELATED"/>
    <property type="match status" value="1"/>
</dbReference>
<dbReference type="AlphaFoldDB" id="A0AAE0WX67"/>
<organism evidence="9 10">
    <name type="scientific">Recurvomyces mirabilis</name>
    <dbReference type="NCBI Taxonomy" id="574656"/>
    <lineage>
        <taxon>Eukaryota</taxon>
        <taxon>Fungi</taxon>
        <taxon>Dikarya</taxon>
        <taxon>Ascomycota</taxon>
        <taxon>Pezizomycotina</taxon>
        <taxon>Dothideomycetes</taxon>
        <taxon>Dothideomycetidae</taxon>
        <taxon>Mycosphaerellales</taxon>
        <taxon>Teratosphaeriaceae</taxon>
        <taxon>Recurvomyces</taxon>
    </lineage>
</organism>
<comment type="caution">
    <text evidence="9">The sequence shown here is derived from an EMBL/GenBank/DDBJ whole genome shotgun (WGS) entry which is preliminary data.</text>
</comment>
<dbReference type="PANTHER" id="PTHR24305">
    <property type="entry name" value="CYTOCHROME P450"/>
    <property type="match status" value="1"/>
</dbReference>